<evidence type="ECO:0000313" key="3">
    <source>
        <dbReference type="EMBL" id="GAG25681.1"/>
    </source>
</evidence>
<evidence type="ECO:0000256" key="1">
    <source>
        <dbReference type="SAM" id="Phobius"/>
    </source>
</evidence>
<gene>
    <name evidence="3" type="ORF">S01H1_57337</name>
</gene>
<dbReference type="InterPro" id="IPR011701">
    <property type="entry name" value="MFS"/>
</dbReference>
<comment type="caution">
    <text evidence="3">The sequence shown here is derived from an EMBL/GenBank/DDBJ whole genome shotgun (WGS) entry which is preliminary data.</text>
</comment>
<feature type="transmembrane region" description="Helical" evidence="1">
    <location>
        <begin position="42"/>
        <end position="63"/>
    </location>
</feature>
<accession>X0XL28</accession>
<name>X0XL28_9ZZZZ</name>
<dbReference type="InterPro" id="IPR036259">
    <property type="entry name" value="MFS_trans_sf"/>
</dbReference>
<keyword evidence="1" id="KW-0472">Membrane</keyword>
<feature type="transmembrane region" description="Helical" evidence="1">
    <location>
        <begin position="75"/>
        <end position="101"/>
    </location>
</feature>
<feature type="transmembrane region" description="Helical" evidence="1">
    <location>
        <begin position="15"/>
        <end position="36"/>
    </location>
</feature>
<dbReference type="InterPro" id="IPR020846">
    <property type="entry name" value="MFS_dom"/>
</dbReference>
<dbReference type="PANTHER" id="PTHR11360:SF290">
    <property type="entry name" value="MONOCARBOXYLATE MFS PERMEASE"/>
    <property type="match status" value="1"/>
</dbReference>
<feature type="non-terminal residue" evidence="3">
    <location>
        <position position="1"/>
    </location>
</feature>
<dbReference type="EMBL" id="BARS01037386">
    <property type="protein sequence ID" value="GAG25681.1"/>
    <property type="molecule type" value="Genomic_DNA"/>
</dbReference>
<proteinExistence type="predicted"/>
<reference evidence="3" key="1">
    <citation type="journal article" date="2014" name="Front. Microbiol.">
        <title>High frequency of phylogenetically diverse reductive dehalogenase-homologous genes in deep subseafloor sedimentary metagenomes.</title>
        <authorList>
            <person name="Kawai M."/>
            <person name="Futagami T."/>
            <person name="Toyoda A."/>
            <person name="Takaki Y."/>
            <person name="Nishi S."/>
            <person name="Hori S."/>
            <person name="Arai W."/>
            <person name="Tsubouchi T."/>
            <person name="Morono Y."/>
            <person name="Uchiyama I."/>
            <person name="Ito T."/>
            <person name="Fujiyama A."/>
            <person name="Inagaki F."/>
            <person name="Takami H."/>
        </authorList>
    </citation>
    <scope>NUCLEOTIDE SEQUENCE</scope>
    <source>
        <strain evidence="3">Expedition CK06-06</strain>
    </source>
</reference>
<keyword evidence="1" id="KW-1133">Transmembrane helix</keyword>
<organism evidence="3">
    <name type="scientific">marine sediment metagenome</name>
    <dbReference type="NCBI Taxonomy" id="412755"/>
    <lineage>
        <taxon>unclassified sequences</taxon>
        <taxon>metagenomes</taxon>
        <taxon>ecological metagenomes</taxon>
    </lineage>
</organism>
<evidence type="ECO:0000259" key="2">
    <source>
        <dbReference type="PROSITE" id="PS50850"/>
    </source>
</evidence>
<keyword evidence="1" id="KW-0812">Transmembrane</keyword>
<dbReference type="GO" id="GO:0022857">
    <property type="term" value="F:transmembrane transporter activity"/>
    <property type="evidence" value="ECO:0007669"/>
    <property type="project" value="InterPro"/>
</dbReference>
<dbReference type="PROSITE" id="PS50850">
    <property type="entry name" value="MFS"/>
    <property type="match status" value="1"/>
</dbReference>
<feature type="transmembrane region" description="Helical" evidence="1">
    <location>
        <begin position="107"/>
        <end position="128"/>
    </location>
</feature>
<dbReference type="AlphaFoldDB" id="X0XL28"/>
<sequence>GIAGKAIMGAATDRIGTRTGIIIGFILMIVPLTWLIVARELWMFYLFAAFFAFGYGTMVALMSPTIAEFFGLSSVGVLLGIVNFAATIGCAIGPVLAGWLFDINGNYQLVFQLCAAIGLIGLILTLFIRPIDRQKGNR</sequence>
<dbReference type="InterPro" id="IPR050327">
    <property type="entry name" value="Proton-linked_MCT"/>
</dbReference>
<dbReference type="Pfam" id="PF07690">
    <property type="entry name" value="MFS_1"/>
    <property type="match status" value="1"/>
</dbReference>
<feature type="domain" description="Major facilitator superfamily (MFS) profile" evidence="2">
    <location>
        <begin position="1"/>
        <end position="133"/>
    </location>
</feature>
<dbReference type="Gene3D" id="1.20.1250.20">
    <property type="entry name" value="MFS general substrate transporter like domains"/>
    <property type="match status" value="1"/>
</dbReference>
<dbReference type="SUPFAM" id="SSF103473">
    <property type="entry name" value="MFS general substrate transporter"/>
    <property type="match status" value="1"/>
</dbReference>
<dbReference type="PANTHER" id="PTHR11360">
    <property type="entry name" value="MONOCARBOXYLATE TRANSPORTER"/>
    <property type="match status" value="1"/>
</dbReference>
<protein>
    <recommendedName>
        <fullName evidence="2">Major facilitator superfamily (MFS) profile domain-containing protein</fullName>
    </recommendedName>
</protein>